<dbReference type="Gene3D" id="3.40.710.10">
    <property type="entry name" value="DD-peptidase/beta-lactamase superfamily"/>
    <property type="match status" value="1"/>
</dbReference>
<protein>
    <submittedName>
        <fullName evidence="4">Beta-lactamase domain-containing protein</fullName>
    </submittedName>
</protein>
<feature type="region of interest" description="Disordered" evidence="1">
    <location>
        <begin position="117"/>
        <end position="163"/>
    </location>
</feature>
<dbReference type="InterPro" id="IPR012338">
    <property type="entry name" value="Beta-lactam/transpept-like"/>
</dbReference>
<feature type="compositionally biased region" description="Polar residues" evidence="1">
    <location>
        <begin position="118"/>
        <end position="138"/>
    </location>
</feature>
<reference evidence="4" key="1">
    <citation type="submission" date="2017-02" db="UniProtKB">
        <authorList>
            <consortium name="WormBaseParasite"/>
        </authorList>
    </citation>
    <scope>IDENTIFICATION</scope>
</reference>
<dbReference type="PANTHER" id="PTHR43319">
    <property type="entry name" value="BETA-LACTAMASE-RELATED"/>
    <property type="match status" value="1"/>
</dbReference>
<evidence type="ECO:0000256" key="1">
    <source>
        <dbReference type="SAM" id="MobiDB-lite"/>
    </source>
</evidence>
<dbReference type="EMBL" id="UYRR01039093">
    <property type="protein sequence ID" value="VDK75499.1"/>
    <property type="molecule type" value="Genomic_DNA"/>
</dbReference>
<dbReference type="AlphaFoldDB" id="A0A0M3KIQ9"/>
<reference evidence="2 3" key="2">
    <citation type="submission" date="2018-11" db="EMBL/GenBank/DDBJ databases">
        <authorList>
            <consortium name="Pathogen Informatics"/>
        </authorList>
    </citation>
    <scope>NUCLEOTIDE SEQUENCE [LARGE SCALE GENOMIC DNA]</scope>
</reference>
<dbReference type="WBParaSite" id="ASIM_0002087801-mRNA-1">
    <property type="protein sequence ID" value="ASIM_0002087801-mRNA-1"/>
    <property type="gene ID" value="ASIM_0002087801"/>
</dbReference>
<dbReference type="PANTHER" id="PTHR43319:SF3">
    <property type="entry name" value="BETA-LACTAMASE-RELATED DOMAIN-CONTAINING PROTEIN"/>
    <property type="match status" value="1"/>
</dbReference>
<feature type="compositionally biased region" description="Polar residues" evidence="1">
    <location>
        <begin position="154"/>
        <end position="163"/>
    </location>
</feature>
<name>A0A0M3KIQ9_ANISI</name>
<dbReference type="InterPro" id="IPR052907">
    <property type="entry name" value="Beta-lactamase/esterase"/>
</dbReference>
<dbReference type="SUPFAM" id="SSF56601">
    <property type="entry name" value="beta-lactamase/transpeptidase-like"/>
    <property type="match status" value="1"/>
</dbReference>
<gene>
    <name evidence="2" type="ORF">ASIM_LOCUS20257</name>
</gene>
<evidence type="ECO:0000313" key="3">
    <source>
        <dbReference type="Proteomes" id="UP000267096"/>
    </source>
</evidence>
<accession>A0A0M3KIQ9</accession>
<keyword evidence="3" id="KW-1185">Reference proteome</keyword>
<proteinExistence type="predicted"/>
<evidence type="ECO:0000313" key="4">
    <source>
        <dbReference type="WBParaSite" id="ASIM_0002087801-mRNA-1"/>
    </source>
</evidence>
<sequence length="196" mass="21913">MPFQIFCPFDWISYEMDEWMTGTSFQDQWMIGHPGMGGQNVKMDPTNKVAFAYISNSVKWGISDYVVTFMRLQNALYQCLNEQNLLGDDGNDVTLVTDVQSAIDATETIVETDKLLTDQRNATKTPSTPVSNADNSAAQKPADQPLQKPKTERTATPSPIQQAKSTWFGDDSLLVTSKTYQLLELLYKQSINIPDG</sequence>
<dbReference type="Proteomes" id="UP000267096">
    <property type="component" value="Unassembled WGS sequence"/>
</dbReference>
<organism evidence="4">
    <name type="scientific">Anisakis simplex</name>
    <name type="common">Herring worm</name>
    <dbReference type="NCBI Taxonomy" id="6269"/>
    <lineage>
        <taxon>Eukaryota</taxon>
        <taxon>Metazoa</taxon>
        <taxon>Ecdysozoa</taxon>
        <taxon>Nematoda</taxon>
        <taxon>Chromadorea</taxon>
        <taxon>Rhabditida</taxon>
        <taxon>Spirurina</taxon>
        <taxon>Ascaridomorpha</taxon>
        <taxon>Ascaridoidea</taxon>
        <taxon>Anisakidae</taxon>
        <taxon>Anisakis</taxon>
        <taxon>Anisakis simplex complex</taxon>
    </lineage>
</organism>
<evidence type="ECO:0000313" key="2">
    <source>
        <dbReference type="EMBL" id="VDK75499.1"/>
    </source>
</evidence>